<proteinExistence type="inferred from homology"/>
<dbReference type="AlphaFoldDB" id="A0A5C6EWX6"/>
<dbReference type="NCBIfam" id="NF043002">
    <property type="entry name" value="HProlDhtase"/>
    <property type="match status" value="1"/>
</dbReference>
<organism evidence="7 8">
    <name type="scientific">Rubripirellula reticaptiva</name>
    <dbReference type="NCBI Taxonomy" id="2528013"/>
    <lineage>
        <taxon>Bacteria</taxon>
        <taxon>Pseudomonadati</taxon>
        <taxon>Planctomycetota</taxon>
        <taxon>Planctomycetia</taxon>
        <taxon>Pirellulales</taxon>
        <taxon>Pirellulaceae</taxon>
        <taxon>Rubripirellula</taxon>
    </lineage>
</organism>
<dbReference type="GO" id="GO:0006518">
    <property type="term" value="P:peptide metabolic process"/>
    <property type="evidence" value="ECO:0007669"/>
    <property type="project" value="UniProtKB-ARBA"/>
</dbReference>
<dbReference type="PANTHER" id="PTHR48073:SF2">
    <property type="entry name" value="O-SUCCINYLBENZOATE SYNTHASE"/>
    <property type="match status" value="1"/>
</dbReference>
<dbReference type="Gene3D" id="3.20.20.120">
    <property type="entry name" value="Enolase-like C-terminal domain"/>
    <property type="match status" value="1"/>
</dbReference>
<dbReference type="Pfam" id="PF02746">
    <property type="entry name" value="MR_MLE_N"/>
    <property type="match status" value="1"/>
</dbReference>
<feature type="domain" description="Mandelate racemase/muconate lactonizing enzyme C-terminal" evidence="6">
    <location>
        <begin position="144"/>
        <end position="237"/>
    </location>
</feature>
<dbReference type="Gene3D" id="3.30.390.10">
    <property type="entry name" value="Enolase-like, N-terminal domain"/>
    <property type="match status" value="1"/>
</dbReference>
<evidence type="ECO:0000256" key="5">
    <source>
        <dbReference type="ARBA" id="ARBA00023235"/>
    </source>
</evidence>
<evidence type="ECO:0000256" key="2">
    <source>
        <dbReference type="ARBA" id="ARBA00008031"/>
    </source>
</evidence>
<dbReference type="GO" id="GO:0016854">
    <property type="term" value="F:racemase and epimerase activity"/>
    <property type="evidence" value="ECO:0007669"/>
    <property type="project" value="UniProtKB-ARBA"/>
</dbReference>
<dbReference type="GO" id="GO:0046872">
    <property type="term" value="F:metal ion binding"/>
    <property type="evidence" value="ECO:0007669"/>
    <property type="project" value="UniProtKB-KW"/>
</dbReference>
<dbReference type="GO" id="GO:0016836">
    <property type="term" value="F:hydro-lyase activity"/>
    <property type="evidence" value="ECO:0007669"/>
    <property type="project" value="InterPro"/>
</dbReference>
<keyword evidence="4" id="KW-0460">Magnesium</keyword>
<dbReference type="SMART" id="SM00922">
    <property type="entry name" value="MR_MLE"/>
    <property type="match status" value="1"/>
</dbReference>
<dbReference type="RefSeq" id="WP_146535036.1">
    <property type="nucleotide sequence ID" value="NZ_SJPX01000003.1"/>
</dbReference>
<dbReference type="InterPro" id="IPR054855">
    <property type="entry name" value="HProlDhtase"/>
</dbReference>
<dbReference type="InterPro" id="IPR013342">
    <property type="entry name" value="Mandelate_racemase_C"/>
</dbReference>
<accession>A0A5C6EWX6</accession>
<dbReference type="SFLD" id="SFLDG00180">
    <property type="entry name" value="muconate_cycloisomerase"/>
    <property type="match status" value="1"/>
</dbReference>
<keyword evidence="3" id="KW-0479">Metal-binding</keyword>
<gene>
    <name evidence="7" type="primary">hpbD</name>
    <name evidence="7" type="ORF">Poly59_33460</name>
</gene>
<dbReference type="PANTHER" id="PTHR48073">
    <property type="entry name" value="O-SUCCINYLBENZOATE SYNTHASE-RELATED"/>
    <property type="match status" value="1"/>
</dbReference>
<keyword evidence="5 7" id="KW-0413">Isomerase</keyword>
<dbReference type="Pfam" id="PF13378">
    <property type="entry name" value="MR_MLE_C"/>
    <property type="match status" value="1"/>
</dbReference>
<dbReference type="EMBL" id="SJPX01000003">
    <property type="protein sequence ID" value="TWU51751.1"/>
    <property type="molecule type" value="Genomic_DNA"/>
</dbReference>
<dbReference type="InterPro" id="IPR029017">
    <property type="entry name" value="Enolase-like_N"/>
</dbReference>
<dbReference type="SUPFAM" id="SSF54826">
    <property type="entry name" value="Enolase N-terminal domain-like"/>
    <property type="match status" value="1"/>
</dbReference>
<comment type="similarity">
    <text evidence="2">Belongs to the mandelate racemase/muconate lactonizing enzyme family.</text>
</comment>
<dbReference type="SFLD" id="SFLDF00555">
    <property type="entry name" value="cis-3-hydroxy-L-proline_dehydr"/>
    <property type="match status" value="1"/>
</dbReference>
<dbReference type="SFLD" id="SFLDS00001">
    <property type="entry name" value="Enolase"/>
    <property type="match status" value="1"/>
</dbReference>
<dbReference type="CDD" id="cd03316">
    <property type="entry name" value="MR_like"/>
    <property type="match status" value="1"/>
</dbReference>
<dbReference type="FunFam" id="3.30.390.10:FF:000009">
    <property type="entry name" value="Hydrophobic dipeptide epimerase"/>
    <property type="match status" value="1"/>
</dbReference>
<sequence>MKISRINVYQVDLPLHEGKYSWSEGKSVGVFDSTVVEIQTDAGVTGYGEVCPLGPVYLPAYARGVRTGIEELAPSLIGDDPRQLLVLNDKMDRQLKGHPYVKSAIDIACWDILGKTTGLPVCELMGGRYSSDVTLYRAISQRPAEEMAENVAKYRAEGYRRFQLKVGGNPDEDIARIHAAAKVLEPGDKLVADANTGWLMHEAMRVINAVKDVDVYIEQPCMSYEECLSIRRNTTLPFVLDEVIDSMAAILKGAADGAMDVVNIKISKFGGLTRAKQARDLCVSLGIAMTLEDSWGGDIVTAAIAHLAQGVPPEYQFTSTDFNSYVTTSIADGAPQRVDGRMAASSEPGLGIQPRLDVLGDAVCSIPASAS</sequence>
<evidence type="ECO:0000259" key="6">
    <source>
        <dbReference type="SMART" id="SM00922"/>
    </source>
</evidence>
<comment type="cofactor">
    <cofactor evidence="1">
        <name>Mg(2+)</name>
        <dbReference type="ChEBI" id="CHEBI:18420"/>
    </cofactor>
</comment>
<name>A0A5C6EWX6_9BACT</name>
<dbReference type="SUPFAM" id="SSF51604">
    <property type="entry name" value="Enolase C-terminal domain-like"/>
    <property type="match status" value="1"/>
</dbReference>
<dbReference type="InterPro" id="IPR034620">
    <property type="entry name" value="Cis-3-h-L-Pro_dehydratase"/>
</dbReference>
<keyword evidence="8" id="KW-1185">Reference proteome</keyword>
<evidence type="ECO:0000256" key="4">
    <source>
        <dbReference type="ARBA" id="ARBA00022842"/>
    </source>
</evidence>
<dbReference type="OrthoDB" id="9785902at2"/>
<reference evidence="7 8" key="1">
    <citation type="submission" date="2019-02" db="EMBL/GenBank/DDBJ databases">
        <title>Deep-cultivation of Planctomycetes and their phenomic and genomic characterization uncovers novel biology.</title>
        <authorList>
            <person name="Wiegand S."/>
            <person name="Jogler M."/>
            <person name="Boedeker C."/>
            <person name="Pinto D."/>
            <person name="Vollmers J."/>
            <person name="Rivas-Marin E."/>
            <person name="Kohn T."/>
            <person name="Peeters S.H."/>
            <person name="Heuer A."/>
            <person name="Rast P."/>
            <person name="Oberbeckmann S."/>
            <person name="Bunk B."/>
            <person name="Jeske O."/>
            <person name="Meyerdierks A."/>
            <person name="Storesund J.E."/>
            <person name="Kallscheuer N."/>
            <person name="Luecker S."/>
            <person name="Lage O.M."/>
            <person name="Pohl T."/>
            <person name="Merkel B.J."/>
            <person name="Hornburger P."/>
            <person name="Mueller R.-W."/>
            <person name="Bruemmer F."/>
            <person name="Labrenz M."/>
            <person name="Spormann A.M."/>
            <person name="Op Den Camp H."/>
            <person name="Overmann J."/>
            <person name="Amann R."/>
            <person name="Jetten M.S.M."/>
            <person name="Mascher T."/>
            <person name="Medema M.H."/>
            <person name="Devos D.P."/>
            <person name="Kaster A.-K."/>
            <person name="Ovreas L."/>
            <person name="Rohde M."/>
            <person name="Galperin M.Y."/>
            <person name="Jogler C."/>
        </authorList>
    </citation>
    <scope>NUCLEOTIDE SEQUENCE [LARGE SCALE GENOMIC DNA]</scope>
    <source>
        <strain evidence="7 8">Poly59</strain>
    </source>
</reference>
<dbReference type="InterPro" id="IPR013341">
    <property type="entry name" value="Mandelate_racemase_N_dom"/>
</dbReference>
<evidence type="ECO:0000256" key="1">
    <source>
        <dbReference type="ARBA" id="ARBA00001946"/>
    </source>
</evidence>
<protein>
    <submittedName>
        <fullName evidence="7">4-hydroxyproline betaine 2-epimerase</fullName>
        <ecNumber evidence="7">5.1.1.-</ecNumber>
    </submittedName>
</protein>
<dbReference type="EC" id="5.1.1.-" evidence="7"/>
<dbReference type="InterPro" id="IPR036849">
    <property type="entry name" value="Enolase-like_C_sf"/>
</dbReference>
<dbReference type="InterPro" id="IPR029065">
    <property type="entry name" value="Enolase_C-like"/>
</dbReference>
<dbReference type="Proteomes" id="UP000317977">
    <property type="component" value="Unassembled WGS sequence"/>
</dbReference>
<comment type="caution">
    <text evidence="7">The sequence shown here is derived from an EMBL/GenBank/DDBJ whole genome shotgun (WGS) entry which is preliminary data.</text>
</comment>
<evidence type="ECO:0000256" key="3">
    <source>
        <dbReference type="ARBA" id="ARBA00022723"/>
    </source>
</evidence>
<evidence type="ECO:0000313" key="7">
    <source>
        <dbReference type="EMBL" id="TWU51751.1"/>
    </source>
</evidence>
<evidence type="ECO:0000313" key="8">
    <source>
        <dbReference type="Proteomes" id="UP000317977"/>
    </source>
</evidence>